<dbReference type="SUPFAM" id="SSF103473">
    <property type="entry name" value="MFS general substrate transporter"/>
    <property type="match status" value="1"/>
</dbReference>
<evidence type="ECO:0000256" key="2">
    <source>
        <dbReference type="ARBA" id="ARBA00008335"/>
    </source>
</evidence>
<feature type="transmembrane region" description="Helical" evidence="8">
    <location>
        <begin position="243"/>
        <end position="262"/>
    </location>
</feature>
<evidence type="ECO:0000313" key="11">
    <source>
        <dbReference type="Proteomes" id="UP000805841"/>
    </source>
</evidence>
<feature type="transmembrane region" description="Helical" evidence="8">
    <location>
        <begin position="97"/>
        <end position="119"/>
    </location>
</feature>
<feature type="transmembrane region" description="Helical" evidence="8">
    <location>
        <begin position="331"/>
        <end position="351"/>
    </location>
</feature>
<dbReference type="PANTHER" id="PTHR43271:SF2">
    <property type="entry name" value="BLL2771 PROTEIN"/>
    <property type="match status" value="1"/>
</dbReference>
<feature type="transmembrane region" description="Helical" evidence="8">
    <location>
        <begin position="72"/>
        <end position="91"/>
    </location>
</feature>
<sequence length="385" mass="40454">MQLAFKLFAIALCGFCPFLAVYVTQPLLPLLAQAFSASVGAVSITVTATTLAVALTAPIIGLIADALGRKRVIVVAIFGLAIPMALAATSSTLNQLIVWRFLQGLFIPGIFSVALAYLGEEWKGPNSGLATSAYIAGNVLGSVSGRVVAGFVATWTDWHYAFVAQSVLLVLGGVAVWALLPASQNFVAQRHFGQGIRAMLGHFKNLPLIAVWAIGFNTLFVFVAVFTFITFHLASAPFNLTTVQLGSMFLLNLFGAVATPFAGRWIDKIGSRTVLIIALTTSAVGLLLTLMPYLLLTFVGLALISMGVFVGNSAASTHLGKVAAKAKSSAAGLYVCAYYSGGSVGAYVPGFAYAMGGWPACVILILFVMAISAVIALRFWARQEA</sequence>
<feature type="transmembrane region" description="Helical" evidence="8">
    <location>
        <begin position="34"/>
        <end position="60"/>
    </location>
</feature>
<comment type="subcellular location">
    <subcellularLocation>
        <location evidence="1">Cell membrane</location>
        <topology evidence="1">Multi-pass membrane protein</topology>
    </subcellularLocation>
</comment>
<keyword evidence="6 8" id="KW-1133">Transmembrane helix</keyword>
<evidence type="ECO:0000256" key="6">
    <source>
        <dbReference type="ARBA" id="ARBA00022989"/>
    </source>
</evidence>
<evidence type="ECO:0000256" key="4">
    <source>
        <dbReference type="ARBA" id="ARBA00022475"/>
    </source>
</evidence>
<keyword evidence="11" id="KW-1185">Reference proteome</keyword>
<dbReference type="CDD" id="cd17324">
    <property type="entry name" value="MFS_NepI_like"/>
    <property type="match status" value="1"/>
</dbReference>
<evidence type="ECO:0000259" key="9">
    <source>
        <dbReference type="PROSITE" id="PS50850"/>
    </source>
</evidence>
<evidence type="ECO:0000256" key="1">
    <source>
        <dbReference type="ARBA" id="ARBA00004651"/>
    </source>
</evidence>
<keyword evidence="3" id="KW-0813">Transport</keyword>
<dbReference type="Proteomes" id="UP000805841">
    <property type="component" value="Unassembled WGS sequence"/>
</dbReference>
<dbReference type="InterPro" id="IPR036259">
    <property type="entry name" value="MFS_trans_sf"/>
</dbReference>
<dbReference type="EMBL" id="JAAOCA010000038">
    <property type="protein sequence ID" value="MBD1601630.1"/>
    <property type="molecule type" value="Genomic_DNA"/>
</dbReference>
<feature type="transmembrane region" description="Helical" evidence="8">
    <location>
        <begin position="301"/>
        <end position="319"/>
    </location>
</feature>
<dbReference type="PANTHER" id="PTHR43271">
    <property type="entry name" value="BLL2771 PROTEIN"/>
    <property type="match status" value="1"/>
</dbReference>
<dbReference type="InterPro" id="IPR005829">
    <property type="entry name" value="Sugar_transporter_CS"/>
</dbReference>
<dbReference type="Gene3D" id="1.20.1250.20">
    <property type="entry name" value="MFS general substrate transporter like domains"/>
    <property type="match status" value="1"/>
</dbReference>
<accession>A0ABR7Z7W5</accession>
<keyword evidence="7 8" id="KW-0472">Membrane</keyword>
<organism evidence="10 11">
    <name type="scientific">Pseudomonas typographi</name>
    <dbReference type="NCBI Taxonomy" id="2715964"/>
    <lineage>
        <taxon>Bacteria</taxon>
        <taxon>Pseudomonadati</taxon>
        <taxon>Pseudomonadota</taxon>
        <taxon>Gammaproteobacteria</taxon>
        <taxon>Pseudomonadales</taxon>
        <taxon>Pseudomonadaceae</taxon>
        <taxon>Pseudomonas</taxon>
    </lineage>
</organism>
<feature type="transmembrane region" description="Helical" evidence="8">
    <location>
        <begin position="274"/>
        <end position="295"/>
    </location>
</feature>
<feature type="transmembrane region" description="Helical" evidence="8">
    <location>
        <begin position="206"/>
        <end position="231"/>
    </location>
</feature>
<comment type="similarity">
    <text evidence="2">Belongs to the major facilitator superfamily.</text>
</comment>
<dbReference type="PROSITE" id="PS50850">
    <property type="entry name" value="MFS"/>
    <property type="match status" value="1"/>
</dbReference>
<gene>
    <name evidence="10" type="ORF">HAQ05_23425</name>
</gene>
<keyword evidence="5 8" id="KW-0812">Transmembrane</keyword>
<feature type="transmembrane region" description="Helical" evidence="8">
    <location>
        <begin position="158"/>
        <end position="180"/>
    </location>
</feature>
<comment type="caution">
    <text evidence="10">The sequence shown here is derived from an EMBL/GenBank/DDBJ whole genome shotgun (WGS) entry which is preliminary data.</text>
</comment>
<evidence type="ECO:0000256" key="8">
    <source>
        <dbReference type="SAM" id="Phobius"/>
    </source>
</evidence>
<evidence type="ECO:0000256" key="5">
    <source>
        <dbReference type="ARBA" id="ARBA00022692"/>
    </source>
</evidence>
<reference evidence="10 11" key="1">
    <citation type="journal article" date="2020" name="Insects">
        <title>Bacteria Belonging to Pseudomonas typographi sp. nov. from the Bark Beetle Ips typographus Have Genomic Potential to Aid in the Host Ecology.</title>
        <authorList>
            <person name="Peral-Aranega E."/>
            <person name="Saati-Santamaria Z."/>
            <person name="Kolarik M."/>
            <person name="Rivas R."/>
            <person name="Garcia-Fraile P."/>
        </authorList>
    </citation>
    <scope>NUCLEOTIDE SEQUENCE [LARGE SCALE GENOMIC DNA]</scope>
    <source>
        <strain evidence="10 11">CA3A</strain>
    </source>
</reference>
<evidence type="ECO:0000256" key="3">
    <source>
        <dbReference type="ARBA" id="ARBA00022448"/>
    </source>
</evidence>
<keyword evidence="4" id="KW-1003">Cell membrane</keyword>
<proteinExistence type="inferred from homology"/>
<feature type="transmembrane region" description="Helical" evidence="8">
    <location>
        <begin position="357"/>
        <end position="381"/>
    </location>
</feature>
<dbReference type="RefSeq" id="WP_190425233.1">
    <property type="nucleotide sequence ID" value="NZ_JAAOCA010000038.1"/>
</dbReference>
<evidence type="ECO:0000256" key="7">
    <source>
        <dbReference type="ARBA" id="ARBA00023136"/>
    </source>
</evidence>
<feature type="transmembrane region" description="Helical" evidence="8">
    <location>
        <begin position="7"/>
        <end position="28"/>
    </location>
</feature>
<feature type="domain" description="Major facilitator superfamily (MFS) profile" evidence="9">
    <location>
        <begin position="6"/>
        <end position="384"/>
    </location>
</feature>
<name>A0ABR7Z7W5_9PSED</name>
<dbReference type="Pfam" id="PF07690">
    <property type="entry name" value="MFS_1"/>
    <property type="match status" value="1"/>
</dbReference>
<evidence type="ECO:0000313" key="10">
    <source>
        <dbReference type="EMBL" id="MBD1601630.1"/>
    </source>
</evidence>
<dbReference type="PROSITE" id="PS00216">
    <property type="entry name" value="SUGAR_TRANSPORT_1"/>
    <property type="match status" value="1"/>
</dbReference>
<protein>
    <submittedName>
        <fullName evidence="10">MFS transporter</fullName>
    </submittedName>
</protein>
<dbReference type="InterPro" id="IPR020846">
    <property type="entry name" value="MFS_dom"/>
</dbReference>
<dbReference type="InterPro" id="IPR011701">
    <property type="entry name" value="MFS"/>
</dbReference>
<feature type="transmembrane region" description="Helical" evidence="8">
    <location>
        <begin position="131"/>
        <end position="152"/>
    </location>
</feature>